<dbReference type="AlphaFoldDB" id="A0A9P4JLH2"/>
<dbReference type="PANTHER" id="PTHR15665">
    <property type="entry name" value="ASTEROID PROTEIN"/>
    <property type="match status" value="1"/>
</dbReference>
<protein>
    <recommendedName>
        <fullName evidence="2">Asteroid domain-containing protein</fullName>
    </recommendedName>
</protein>
<evidence type="ECO:0000259" key="2">
    <source>
        <dbReference type="Pfam" id="PF12813"/>
    </source>
</evidence>
<evidence type="ECO:0000313" key="4">
    <source>
        <dbReference type="Proteomes" id="UP000799536"/>
    </source>
</evidence>
<reference evidence="3" key="1">
    <citation type="journal article" date="2020" name="Stud. Mycol.">
        <title>101 Dothideomycetes genomes: a test case for predicting lifestyles and emergence of pathogens.</title>
        <authorList>
            <person name="Haridas S."/>
            <person name="Albert R."/>
            <person name="Binder M."/>
            <person name="Bloem J."/>
            <person name="Labutti K."/>
            <person name="Salamov A."/>
            <person name="Andreopoulos B."/>
            <person name="Baker S."/>
            <person name="Barry K."/>
            <person name="Bills G."/>
            <person name="Bluhm B."/>
            <person name="Cannon C."/>
            <person name="Castanera R."/>
            <person name="Culley D."/>
            <person name="Daum C."/>
            <person name="Ezra D."/>
            <person name="Gonzalez J."/>
            <person name="Henrissat B."/>
            <person name="Kuo A."/>
            <person name="Liang C."/>
            <person name="Lipzen A."/>
            <person name="Lutzoni F."/>
            <person name="Magnuson J."/>
            <person name="Mondo S."/>
            <person name="Nolan M."/>
            <person name="Ohm R."/>
            <person name="Pangilinan J."/>
            <person name="Park H.-J."/>
            <person name="Ramirez L."/>
            <person name="Alfaro M."/>
            <person name="Sun H."/>
            <person name="Tritt A."/>
            <person name="Yoshinaga Y."/>
            <person name="Zwiers L.-H."/>
            <person name="Turgeon B."/>
            <person name="Goodwin S."/>
            <person name="Spatafora J."/>
            <person name="Crous P."/>
            <person name="Grigoriev I."/>
        </authorList>
    </citation>
    <scope>NUCLEOTIDE SEQUENCE</scope>
    <source>
        <strain evidence="3">ATCC 74209</strain>
    </source>
</reference>
<evidence type="ECO:0000256" key="1">
    <source>
        <dbReference type="ARBA" id="ARBA00007398"/>
    </source>
</evidence>
<dbReference type="Proteomes" id="UP000799536">
    <property type="component" value="Unassembled WGS sequence"/>
</dbReference>
<sequence length="602" mass="68132">MGIQGLTKFIKPYATQYRLEKFQGNEKAIIDGPALAHYAYDMARELDDLSPGRDEMSYLQVNNAAIEFLRTLEKSNIKIAQIFFDGLLPTSKIPERMERLRTKLGMLTQAQNAGLYPSLRRLESRSRPLIVASVLEALRRSEYASVVRMVPGEADVWCANSAYIDCSSIIFTNDSDLLVYETGPETFVAFFRDLHHPLKELVFYQPAAIAKDIGVDTLAAPAYVLMKYPRATDKGYPVLNHARNLGGLKLFDALKQEYSHEEVSLATSASISSTIRINMDQALQQLDPHVSELVLQVLAGCTAPKESKWILNMYLPFLVEDTTAFATWSLGREVRAIGYSLLIPSTPKEVLVNEVMRRVNDIIRKPIEIFSAEKLLDECLSLRTDIQRWMDQYHFLPVSRGWRLYAVKRVLEEMSDNQFARINYDLVAQSVRGEYHMEDWSLLHFKANVDAVLYSILILRQCASVFLAADQGVFGIIEKASVKKVKQLHKVLQTLPTIPELFPTRHARTADPFPHDGLRTGIKNLLLDVTKWRNMREDVGPSVTEEETADGREDMAVQGSDVEMGEDGVKHSEEGQEGYDANVGMEMTEEEEAGMLFGDLYW</sequence>
<name>A0A9P4JLH2_9PLEO</name>
<dbReference type="EMBL" id="ML994107">
    <property type="protein sequence ID" value="KAF2198942.1"/>
    <property type="molecule type" value="Genomic_DNA"/>
</dbReference>
<dbReference type="OrthoDB" id="5297549at2759"/>
<dbReference type="PANTHER" id="PTHR15665:SF1">
    <property type="entry name" value="PROTEIN ASTEROID HOMOLOG 1"/>
    <property type="match status" value="1"/>
</dbReference>
<comment type="caution">
    <text evidence="3">The sequence shown here is derived from an EMBL/GenBank/DDBJ whole genome shotgun (WGS) entry which is preliminary data.</text>
</comment>
<dbReference type="InterPro" id="IPR026832">
    <property type="entry name" value="Asteroid"/>
</dbReference>
<dbReference type="SUPFAM" id="SSF88723">
    <property type="entry name" value="PIN domain-like"/>
    <property type="match status" value="1"/>
</dbReference>
<dbReference type="InterPro" id="IPR029060">
    <property type="entry name" value="PIN-like_dom_sf"/>
</dbReference>
<feature type="domain" description="Asteroid" evidence="2">
    <location>
        <begin position="127"/>
        <end position="369"/>
    </location>
</feature>
<dbReference type="Gene3D" id="3.40.50.1010">
    <property type="entry name" value="5'-nuclease"/>
    <property type="match status" value="1"/>
</dbReference>
<comment type="similarity">
    <text evidence="1">Belongs to the asteroid family.</text>
</comment>
<organism evidence="3 4">
    <name type="scientific">Delitschia confertaspora ATCC 74209</name>
    <dbReference type="NCBI Taxonomy" id="1513339"/>
    <lineage>
        <taxon>Eukaryota</taxon>
        <taxon>Fungi</taxon>
        <taxon>Dikarya</taxon>
        <taxon>Ascomycota</taxon>
        <taxon>Pezizomycotina</taxon>
        <taxon>Dothideomycetes</taxon>
        <taxon>Pleosporomycetidae</taxon>
        <taxon>Pleosporales</taxon>
        <taxon>Delitschiaceae</taxon>
        <taxon>Delitschia</taxon>
    </lineage>
</organism>
<keyword evidence="4" id="KW-1185">Reference proteome</keyword>
<accession>A0A9P4JLH2</accession>
<dbReference type="InterPro" id="IPR039436">
    <property type="entry name" value="Asteroid_dom"/>
</dbReference>
<dbReference type="Pfam" id="PF12813">
    <property type="entry name" value="XPG_I_2"/>
    <property type="match status" value="1"/>
</dbReference>
<gene>
    <name evidence="3" type="ORF">GQ43DRAFT_465219</name>
</gene>
<proteinExistence type="inferred from homology"/>
<evidence type="ECO:0000313" key="3">
    <source>
        <dbReference type="EMBL" id="KAF2198942.1"/>
    </source>
</evidence>